<dbReference type="Gene3D" id="3.40.50.11700">
    <property type="match status" value="1"/>
</dbReference>
<evidence type="ECO:0000259" key="3">
    <source>
        <dbReference type="Pfam" id="PF24989"/>
    </source>
</evidence>
<dbReference type="InterPro" id="IPR046260">
    <property type="entry name" value="HFX_2341-like_N"/>
</dbReference>
<evidence type="ECO:0000259" key="2">
    <source>
        <dbReference type="Pfam" id="PF19810"/>
    </source>
</evidence>
<proteinExistence type="predicted"/>
<feature type="domain" description="HFX-2341-like N-terminal" evidence="2">
    <location>
        <begin position="3"/>
        <end position="132"/>
    </location>
</feature>
<organism evidence="4 5">
    <name type="scientific">Halorutilus salinus</name>
    <dbReference type="NCBI Taxonomy" id="2487751"/>
    <lineage>
        <taxon>Archaea</taxon>
        <taxon>Methanobacteriati</taxon>
        <taxon>Methanobacteriota</taxon>
        <taxon>Stenosarchaea group</taxon>
        <taxon>Halobacteria</taxon>
        <taxon>Halorutilales</taxon>
        <taxon>Halorutilaceae</taxon>
        <taxon>Halorutilus</taxon>
    </lineage>
</organism>
<comment type="caution">
    <text evidence="4">The sequence shown here is derived from an EMBL/GenBank/DDBJ whole genome shotgun (WGS) entry which is preliminary data.</text>
</comment>
<dbReference type="AlphaFoldDB" id="A0A9Q4C6A2"/>
<dbReference type="Pfam" id="PF24989">
    <property type="entry name" value="DUF7776"/>
    <property type="match status" value="1"/>
</dbReference>
<reference evidence="4" key="1">
    <citation type="submission" date="2022-09" db="EMBL/GenBank/DDBJ databases">
        <title>Haloadaptaus new haloarchaeum isolated from saline soil.</title>
        <authorList>
            <person name="Duran-Viseras A."/>
            <person name="Sanchez-Porro C."/>
            <person name="Ventosa A."/>
        </authorList>
    </citation>
    <scope>NUCLEOTIDE SEQUENCE</scope>
    <source>
        <strain evidence="4">F3-133</strain>
    </source>
</reference>
<keyword evidence="5" id="KW-1185">Reference proteome</keyword>
<accession>A0A9Q4C6A2</accession>
<evidence type="ECO:0000256" key="1">
    <source>
        <dbReference type="SAM" id="Coils"/>
    </source>
</evidence>
<sequence>MKTHVVPVGFDYDRLIAPLVRDKVDVDRAVLLEGSRGSSDVARKLREEFASLFDAETTTVKVDDVYDYDGVFATAYGVLRDERDDGNEVRVNVSAMPRPVSFAFTNAAQHVVVEDEEARGSILAYYTAPERYLETELAEEVDELVRLMRRLKDEGLTDAAERELDERYSRANELLREFEERGTTVGAREFNGSHVIEMPITPPAELKGFERTLLRVLADTGVVDSVSELADVVAEHTGRENTDSLRSKVIYDVRSLHEKGYVEQTESGRSHETRLSHLGRLWVRAHDGSTNDEGGGTL</sequence>
<evidence type="ECO:0000313" key="4">
    <source>
        <dbReference type="EMBL" id="MCX2819955.1"/>
    </source>
</evidence>
<evidence type="ECO:0000313" key="5">
    <source>
        <dbReference type="Proteomes" id="UP001149411"/>
    </source>
</evidence>
<name>A0A9Q4C6A2_9EURY</name>
<feature type="domain" description="DUF7776" evidence="3">
    <location>
        <begin position="133"/>
        <end position="201"/>
    </location>
</feature>
<keyword evidence="1" id="KW-0175">Coiled coil</keyword>
<gene>
    <name evidence="4" type="ORF">EGH25_11400</name>
</gene>
<dbReference type="RefSeq" id="WP_266088683.1">
    <property type="nucleotide sequence ID" value="NZ_RKLV01000014.1"/>
</dbReference>
<dbReference type="EMBL" id="RKLV01000014">
    <property type="protein sequence ID" value="MCX2819955.1"/>
    <property type="molecule type" value="Genomic_DNA"/>
</dbReference>
<protein>
    <submittedName>
        <fullName evidence="4">DUF6293 family protein</fullName>
    </submittedName>
</protein>
<dbReference type="Pfam" id="PF19810">
    <property type="entry name" value="HFX_2341_N"/>
    <property type="match status" value="1"/>
</dbReference>
<feature type="coiled-coil region" evidence="1">
    <location>
        <begin position="134"/>
        <end position="181"/>
    </location>
</feature>
<dbReference type="InterPro" id="IPR056678">
    <property type="entry name" value="DUF7776"/>
</dbReference>
<dbReference type="Proteomes" id="UP001149411">
    <property type="component" value="Unassembled WGS sequence"/>
</dbReference>